<dbReference type="Proteomes" id="UP000002350">
    <property type="component" value="Chromosome"/>
</dbReference>
<reference evidence="2" key="1">
    <citation type="journal article" date="2010" name="Mol. Biosyst.">
        <title>Complete genome sequence and comparative analysis of Shewanella violacea, a psychrophilic and piezophilic bacterium from deep sea floor sediments.</title>
        <authorList>
            <person name="Aono E."/>
            <person name="Baba T."/>
            <person name="Ara T."/>
            <person name="Nishi T."/>
            <person name="Nakamichi T."/>
            <person name="Inamoto E."/>
            <person name="Toyonaga H."/>
            <person name="Hasegawa M."/>
            <person name="Takai Y."/>
            <person name="Okumura Y."/>
            <person name="Baba M."/>
            <person name="Tomita M."/>
            <person name="Kato C."/>
            <person name="Oshima T."/>
            <person name="Nakasone K."/>
            <person name="Mori H."/>
        </authorList>
    </citation>
    <scope>NUCLEOTIDE SEQUENCE [LARGE SCALE GENOMIC DNA]</scope>
    <source>
        <strain evidence="2">JCM 10179 / CIP 106290 / LMG 19151 / DSS12</strain>
    </source>
</reference>
<gene>
    <name evidence="1" type="ordered locus">SVI_1673</name>
</gene>
<proteinExistence type="predicted"/>
<evidence type="ECO:0000313" key="2">
    <source>
        <dbReference type="Proteomes" id="UP000002350"/>
    </source>
</evidence>
<name>D4ZIZ5_SHEVD</name>
<protein>
    <submittedName>
        <fullName evidence="1">Uncharacterized protein</fullName>
    </submittedName>
</protein>
<dbReference type="HOGENOM" id="CLU_2720111_0_0_6"/>
<accession>D4ZIZ5</accession>
<dbReference type="EMBL" id="AP011177">
    <property type="protein sequence ID" value="BAJ01644.1"/>
    <property type="molecule type" value="Genomic_DNA"/>
</dbReference>
<sequence>MVLGEEAITREEGLGVITSVSAKQYMLDDRIGSLESGNLPIPPLLVFDWMQDDLHQLEELDTQAVFVAGMPA</sequence>
<dbReference type="KEGG" id="svo:SVI_1673"/>
<dbReference type="AlphaFoldDB" id="D4ZIZ5"/>
<keyword evidence="2" id="KW-1185">Reference proteome</keyword>
<organism evidence="1 2">
    <name type="scientific">Shewanella violacea (strain JCM 10179 / CIP 106290 / LMG 19151 / DSS12)</name>
    <dbReference type="NCBI Taxonomy" id="637905"/>
    <lineage>
        <taxon>Bacteria</taxon>
        <taxon>Pseudomonadati</taxon>
        <taxon>Pseudomonadota</taxon>
        <taxon>Gammaproteobacteria</taxon>
        <taxon>Alteromonadales</taxon>
        <taxon>Shewanellaceae</taxon>
        <taxon>Shewanella</taxon>
    </lineage>
</organism>
<evidence type="ECO:0000313" key="1">
    <source>
        <dbReference type="EMBL" id="BAJ01644.1"/>
    </source>
</evidence>